<keyword evidence="7" id="KW-1185">Reference proteome</keyword>
<feature type="domain" description="Folate receptor-like" evidence="5">
    <location>
        <begin position="42"/>
        <end position="213"/>
    </location>
</feature>
<dbReference type="Pfam" id="PF03024">
    <property type="entry name" value="Folate_rec"/>
    <property type="match status" value="1"/>
</dbReference>
<protein>
    <submittedName>
        <fullName evidence="6">Folate receptor 1-like protein</fullName>
    </submittedName>
</protein>
<dbReference type="PANTHER" id="PTHR10517:SF14">
    <property type="entry name" value="FOLATE RECEPTOR 1-RELATED"/>
    <property type="match status" value="1"/>
</dbReference>
<evidence type="ECO:0000256" key="4">
    <source>
        <dbReference type="SAM" id="SignalP"/>
    </source>
</evidence>
<evidence type="ECO:0000313" key="7">
    <source>
        <dbReference type="Proteomes" id="UP000820818"/>
    </source>
</evidence>
<dbReference type="InterPro" id="IPR004269">
    <property type="entry name" value="Folate_rcpt"/>
</dbReference>
<evidence type="ECO:0000256" key="2">
    <source>
        <dbReference type="ARBA" id="ARBA00022729"/>
    </source>
</evidence>
<feature type="chain" id="PRO_5041988718" evidence="4">
    <location>
        <begin position="29"/>
        <end position="262"/>
    </location>
</feature>
<feature type="signal peptide" evidence="4">
    <location>
        <begin position="1"/>
        <end position="28"/>
    </location>
</feature>
<name>A0AAD5LKH1_9CRUS</name>
<comment type="caution">
    <text evidence="6">The sequence shown here is derived from an EMBL/GenBank/DDBJ whole genome shotgun (WGS) entry which is preliminary data.</text>
</comment>
<evidence type="ECO:0000256" key="3">
    <source>
        <dbReference type="ARBA" id="ARBA00023157"/>
    </source>
</evidence>
<dbReference type="Proteomes" id="UP000820818">
    <property type="component" value="Linkage Group LG1"/>
</dbReference>
<evidence type="ECO:0000259" key="5">
    <source>
        <dbReference type="Pfam" id="PF03024"/>
    </source>
</evidence>
<keyword evidence="6" id="KW-0675">Receptor</keyword>
<organism evidence="6 7">
    <name type="scientific">Daphnia sinensis</name>
    <dbReference type="NCBI Taxonomy" id="1820382"/>
    <lineage>
        <taxon>Eukaryota</taxon>
        <taxon>Metazoa</taxon>
        <taxon>Ecdysozoa</taxon>
        <taxon>Arthropoda</taxon>
        <taxon>Crustacea</taxon>
        <taxon>Branchiopoda</taxon>
        <taxon>Diplostraca</taxon>
        <taxon>Cladocera</taxon>
        <taxon>Anomopoda</taxon>
        <taxon>Daphniidae</taxon>
        <taxon>Daphnia</taxon>
        <taxon>Daphnia similis group</taxon>
    </lineage>
</organism>
<dbReference type="GO" id="GO:0009897">
    <property type="term" value="C:external side of plasma membrane"/>
    <property type="evidence" value="ECO:0007669"/>
    <property type="project" value="TreeGrafter"/>
</dbReference>
<accession>A0AAD5LKH1</accession>
<evidence type="ECO:0000313" key="6">
    <source>
        <dbReference type="EMBL" id="KAI9563993.1"/>
    </source>
</evidence>
<gene>
    <name evidence="6" type="ORF">GHT06_007731</name>
</gene>
<dbReference type="PANTHER" id="PTHR10517">
    <property type="entry name" value="FOLATE RECEPTOR"/>
    <property type="match status" value="1"/>
</dbReference>
<sequence>MRSHQKRTAGHHFVTFFLILGLLSSVFSQISIKDKRQLVNSCIDGNNHKREPGPEDSLHKQCSPWKNNSCCTGNTTVHAHGGKMYGFNYNHCPNKKMSDKCLEHFVQDLCFYECSPNVGPWVQTVSSMKMRRERFLGVPLCATDCDDWFKACKDDFTCTDNWTLNFEWINGTNRCRPESECRTFSEIFQNSSNFCERVWDHSWKYTDNSEPCMRIWFDGSQGNPNENVARWKIQQSNSAVSYKVTSVQLLLYVLPALLLFVN</sequence>
<evidence type="ECO:0000256" key="1">
    <source>
        <dbReference type="ARBA" id="ARBA00007932"/>
    </source>
</evidence>
<comment type="similarity">
    <text evidence="1">Belongs to the folate receptor family.</text>
</comment>
<dbReference type="AlphaFoldDB" id="A0AAD5LKH1"/>
<dbReference type="EMBL" id="WJBH02000001">
    <property type="protein sequence ID" value="KAI9563993.1"/>
    <property type="molecule type" value="Genomic_DNA"/>
</dbReference>
<dbReference type="GO" id="GO:0038023">
    <property type="term" value="F:signaling receptor activity"/>
    <property type="evidence" value="ECO:0007669"/>
    <property type="project" value="TreeGrafter"/>
</dbReference>
<reference evidence="6 7" key="1">
    <citation type="submission" date="2022-05" db="EMBL/GenBank/DDBJ databases">
        <title>A multi-omics perspective on studying reproductive biology in Daphnia sinensis.</title>
        <authorList>
            <person name="Jia J."/>
        </authorList>
    </citation>
    <scope>NUCLEOTIDE SEQUENCE [LARGE SCALE GENOMIC DNA]</scope>
    <source>
        <strain evidence="6 7">WSL</strain>
    </source>
</reference>
<dbReference type="InterPro" id="IPR018143">
    <property type="entry name" value="Folate_rcpt-like"/>
</dbReference>
<keyword evidence="3" id="KW-1015">Disulfide bond</keyword>
<keyword evidence="2 4" id="KW-0732">Signal</keyword>
<proteinExistence type="inferred from homology"/>